<dbReference type="SUPFAM" id="SSF50156">
    <property type="entry name" value="PDZ domain-like"/>
    <property type="match status" value="1"/>
</dbReference>
<organism evidence="2 3">
    <name type="scientific">Alkalimarinus sediminis</name>
    <dbReference type="NCBI Taxonomy" id="1632866"/>
    <lineage>
        <taxon>Bacteria</taxon>
        <taxon>Pseudomonadati</taxon>
        <taxon>Pseudomonadota</taxon>
        <taxon>Gammaproteobacteria</taxon>
        <taxon>Alteromonadales</taxon>
        <taxon>Alteromonadaceae</taxon>
        <taxon>Alkalimarinus</taxon>
    </lineage>
</organism>
<dbReference type="EMBL" id="CP101527">
    <property type="protein sequence ID" value="UZW76309.1"/>
    <property type="molecule type" value="Genomic_DNA"/>
</dbReference>
<dbReference type="Gene3D" id="2.30.42.10">
    <property type="match status" value="1"/>
</dbReference>
<dbReference type="InterPro" id="IPR036034">
    <property type="entry name" value="PDZ_sf"/>
</dbReference>
<name>A0A9E8KQW1_9ALTE</name>
<dbReference type="KEGG" id="asem:NNL22_06915"/>
<keyword evidence="3" id="KW-1185">Reference proteome</keyword>
<reference evidence="2" key="1">
    <citation type="submission" date="2022-07" db="EMBL/GenBank/DDBJ databases">
        <title>Alkalimarinus sp. nov., isolated from gut of a Alitta virens.</title>
        <authorList>
            <person name="Yang A.I."/>
            <person name="Shin N.-R."/>
        </authorList>
    </citation>
    <scope>NUCLEOTIDE SEQUENCE</scope>
    <source>
        <strain evidence="2">FA028</strain>
    </source>
</reference>
<sequence length="122" mass="14022">MNIIMTFYKVLMAYPTFELPWFGFSYRNLTVKEHHLLADNKQYSKGVAIKYIWPNSIASNSGLIKDDIIMSVNGYTFDNNYDLDKFIFKTGANKEAEIVAFRGGQIIKTTITSEVRPRWAAP</sequence>
<dbReference type="SMART" id="SM00228">
    <property type="entry name" value="PDZ"/>
    <property type="match status" value="1"/>
</dbReference>
<proteinExistence type="predicted"/>
<dbReference type="RefSeq" id="WP_251812055.1">
    <property type="nucleotide sequence ID" value="NZ_CP101527.1"/>
</dbReference>
<accession>A0A9E8KQW1</accession>
<protein>
    <submittedName>
        <fullName evidence="2">PDZ domain-containing protein</fullName>
    </submittedName>
</protein>
<evidence type="ECO:0000313" key="2">
    <source>
        <dbReference type="EMBL" id="UZW76309.1"/>
    </source>
</evidence>
<feature type="domain" description="PDZ" evidence="1">
    <location>
        <begin position="20"/>
        <end position="104"/>
    </location>
</feature>
<evidence type="ECO:0000259" key="1">
    <source>
        <dbReference type="SMART" id="SM00228"/>
    </source>
</evidence>
<dbReference type="AlphaFoldDB" id="A0A9E8KQW1"/>
<dbReference type="Pfam" id="PF00595">
    <property type="entry name" value="PDZ"/>
    <property type="match status" value="1"/>
</dbReference>
<dbReference type="InterPro" id="IPR001478">
    <property type="entry name" value="PDZ"/>
</dbReference>
<gene>
    <name evidence="2" type="ORF">NNL22_06915</name>
</gene>
<dbReference type="Proteomes" id="UP001164472">
    <property type="component" value="Chromosome"/>
</dbReference>
<evidence type="ECO:0000313" key="3">
    <source>
        <dbReference type="Proteomes" id="UP001164472"/>
    </source>
</evidence>